<dbReference type="Pfam" id="PF12663">
    <property type="entry name" value="DUF3788"/>
    <property type="match status" value="1"/>
</dbReference>
<reference evidence="1 2" key="1">
    <citation type="submission" date="2015-09" db="EMBL/GenBank/DDBJ databases">
        <authorList>
            <consortium name="Pathogen Informatics"/>
        </authorList>
    </citation>
    <scope>NUCLEOTIDE SEQUENCE [LARGE SCALE GENOMIC DNA]</scope>
    <source>
        <strain evidence="1 2">2789STDY5834876</strain>
    </source>
</reference>
<dbReference type="Proteomes" id="UP000095544">
    <property type="component" value="Unassembled WGS sequence"/>
</dbReference>
<evidence type="ECO:0000313" key="2">
    <source>
        <dbReference type="Proteomes" id="UP000095544"/>
    </source>
</evidence>
<dbReference type="STRING" id="39482.ERS852491_04336"/>
<sequence length="115" mass="13492">MLDKIPNAEEMTALVGQSLYDIWNKLCALIDEKYDMECLWNKGGKAWTYEYKYRRGGKTLCALYARENCVGFMIILGKDERLKFDTDRNSYSKEVQKIYDETKTYHGPMSRFSTS</sequence>
<organism evidence="1 2">
    <name type="scientific">Faecalicatena contorta</name>
    <dbReference type="NCBI Taxonomy" id="39482"/>
    <lineage>
        <taxon>Bacteria</taxon>
        <taxon>Bacillati</taxon>
        <taxon>Bacillota</taxon>
        <taxon>Clostridia</taxon>
        <taxon>Lachnospirales</taxon>
        <taxon>Lachnospiraceae</taxon>
        <taxon>Faecalicatena</taxon>
    </lineage>
</organism>
<accession>A0A174KTT7</accession>
<gene>
    <name evidence="1" type="ORF">ERS852491_04336</name>
</gene>
<protein>
    <submittedName>
        <fullName evidence="1">Protein of uncharacterized function (DUF3788)</fullName>
    </submittedName>
</protein>
<dbReference type="AlphaFoldDB" id="A0A174KTT7"/>
<dbReference type="InterPro" id="IPR024265">
    <property type="entry name" value="DUF3788"/>
</dbReference>
<dbReference type="EMBL" id="CYZU01000059">
    <property type="protein sequence ID" value="CUP12690.1"/>
    <property type="molecule type" value="Genomic_DNA"/>
</dbReference>
<evidence type="ECO:0000313" key="1">
    <source>
        <dbReference type="EMBL" id="CUP12690.1"/>
    </source>
</evidence>
<name>A0A174KTT7_9FIRM</name>
<proteinExistence type="predicted"/>